<dbReference type="GO" id="GO:0001669">
    <property type="term" value="C:acrosomal vesicle"/>
    <property type="evidence" value="ECO:0007669"/>
    <property type="project" value="TreeGrafter"/>
</dbReference>
<dbReference type="RefSeq" id="XP_013921951.1">
    <property type="nucleotide sequence ID" value="XM_014066476.1"/>
</dbReference>
<reference evidence="2" key="1">
    <citation type="submission" date="2025-08" db="UniProtKB">
        <authorList>
            <consortium name="RefSeq"/>
        </authorList>
    </citation>
    <scope>IDENTIFICATION</scope>
    <source>
        <tissue evidence="2">Skeletal muscle</tissue>
    </source>
</reference>
<protein>
    <submittedName>
        <fullName evidence="2">IQ and ubiquitin-like domain-containing protein</fullName>
    </submittedName>
</protein>
<dbReference type="KEGG" id="tsr:106548976"/>
<keyword evidence="1" id="KW-1185">Reference proteome</keyword>
<evidence type="ECO:0000313" key="1">
    <source>
        <dbReference type="Proteomes" id="UP000504617"/>
    </source>
</evidence>
<gene>
    <name evidence="2" type="primary">LOC106548976</name>
</gene>
<dbReference type="GeneID" id="106548976"/>
<dbReference type="InterPro" id="IPR037695">
    <property type="entry name" value="IQUB"/>
</dbReference>
<evidence type="ECO:0000313" key="2">
    <source>
        <dbReference type="RefSeq" id="XP_013921951.1"/>
    </source>
</evidence>
<dbReference type="GO" id="GO:0060271">
    <property type="term" value="P:cilium assembly"/>
    <property type="evidence" value="ECO:0007669"/>
    <property type="project" value="TreeGrafter"/>
</dbReference>
<dbReference type="PANTHER" id="PTHR21074">
    <property type="entry name" value="IQ AND UBIQUITIN-LIKE DOMAIN-CONTAINING PROTEIN"/>
    <property type="match status" value="1"/>
</dbReference>
<organism evidence="1 2">
    <name type="scientific">Thamnophis sirtalis</name>
    <dbReference type="NCBI Taxonomy" id="35019"/>
    <lineage>
        <taxon>Eukaryota</taxon>
        <taxon>Metazoa</taxon>
        <taxon>Chordata</taxon>
        <taxon>Craniata</taxon>
        <taxon>Vertebrata</taxon>
        <taxon>Euteleostomi</taxon>
        <taxon>Lepidosauria</taxon>
        <taxon>Squamata</taxon>
        <taxon>Bifurcata</taxon>
        <taxon>Unidentata</taxon>
        <taxon>Episquamata</taxon>
        <taxon>Toxicofera</taxon>
        <taxon>Serpentes</taxon>
        <taxon>Colubroidea</taxon>
        <taxon>Colubridae</taxon>
        <taxon>Natricinae</taxon>
        <taxon>Thamnophis</taxon>
    </lineage>
</organism>
<dbReference type="GO" id="GO:0031514">
    <property type="term" value="C:motile cilium"/>
    <property type="evidence" value="ECO:0007669"/>
    <property type="project" value="TreeGrafter"/>
</dbReference>
<dbReference type="Proteomes" id="UP000504617">
    <property type="component" value="Unplaced"/>
</dbReference>
<dbReference type="PANTHER" id="PTHR21074:SF0">
    <property type="entry name" value="IQ AND UBIQUITIN-LIKE DOMAIN-CONTAINING PROTEIN"/>
    <property type="match status" value="1"/>
</dbReference>
<proteinExistence type="predicted"/>
<dbReference type="OrthoDB" id="10265862at2759"/>
<accession>A0A6I9YCQ8</accession>
<sequence length="157" mass="18682">MSVNRIILISVSHLIFDALGEFEKIHFYSFFFPPLVFILQLQDLHYMVEHFWDSQSALSAWDDLYDLVMVRWNKWQEWSPWNTILLKEDEAEAHLKLSDLEKAYEKVFIHRVRHKQMLARNYFSQFPELAATLHKSDKQTNTEELSVMKSVTTASSK</sequence>
<name>A0A6I9YCQ8_9SAUR</name>
<dbReference type="GO" id="GO:0030317">
    <property type="term" value="P:flagellated sperm motility"/>
    <property type="evidence" value="ECO:0007669"/>
    <property type="project" value="TreeGrafter"/>
</dbReference>
<dbReference type="AlphaFoldDB" id="A0A6I9YCQ8"/>